<evidence type="ECO:0000256" key="2">
    <source>
        <dbReference type="ARBA" id="ARBA00022737"/>
    </source>
</evidence>
<evidence type="ECO:0000256" key="4">
    <source>
        <dbReference type="ARBA" id="ARBA00022833"/>
    </source>
</evidence>
<sequence>MSTPTAIPRSPKRNGIVVEHEDGPVGDNISNPRPFTPHALPPDLPRLSLSSTSSNECLDTMMPSTPTDSLLPLTPVEEKENSMSLLLATSTEAPVSLPGFHFSTMDEDVDPAEFHRVAAQLLSGEAVPDQSTVADHVVHPITGRRITNSHTTDRHITDRHITDRQLHCDLGRDPSGRYCCSCGKSYSTSFRLREHIKQCAGTAHHPCPTCDNVYETREQLNRHIASRHNNNLESCPECGNLYPAHLLPKHLASGLGGCDGMVQIPMLHMPDIDETHERGTRKSTSQRYWIDDDDHRWTNARASARQSFPDSGTEEEDDVVDQTMSYLRRLLKKPSSRLARDTCDLCGATFSAETDGLARHIGTHSLEFAEKRHKCDDCRIFFANEKDLERHVQSADLNQHCGFTFRHVAGTCGGHHPPTYFKPSATNDHALMQKHLWAWELAQLRTHRVTVARLLAERLNRTSSKPMTLQDCRRTYDSLLPHVSIASRDSIAPESIGDADTLDVQLSRILSEAFPEPDARMLEGIPEAEAAPEIRSASSVVPDGEVKKRVSERRSWMGFATKRKSHSNGGLGRVRAEEGANGHKRTHSGPIGFLKQASREASRPQSLPSAPRTMQVKAV</sequence>
<dbReference type="PANTHER" id="PTHR24408:SF58">
    <property type="entry name" value="TRANSCRIPTION FACTOR (TFIIIA), PUTATIVE (AFU_ORTHOLOGUE AFUA_1G05150)-RELATED"/>
    <property type="match status" value="1"/>
</dbReference>
<gene>
    <name evidence="8" type="ORF">LECACI_7A001629</name>
</gene>
<reference evidence="8" key="1">
    <citation type="submission" date="2023-11" db="EMBL/GenBank/DDBJ databases">
        <authorList>
            <person name="Alioto T."/>
            <person name="Alioto T."/>
            <person name="Gomez Garrido J."/>
        </authorList>
    </citation>
    <scope>NUCLEOTIDE SEQUENCE</scope>
</reference>
<evidence type="ECO:0000256" key="5">
    <source>
        <dbReference type="PROSITE-ProRule" id="PRU00042"/>
    </source>
</evidence>
<protein>
    <submittedName>
        <fullName evidence="8">Zinc finger with KRAB and SCAN domains 5</fullName>
    </submittedName>
</protein>
<keyword evidence="2" id="KW-0677">Repeat</keyword>
<feature type="region of interest" description="Disordered" evidence="6">
    <location>
        <begin position="562"/>
        <end position="619"/>
    </location>
</feature>
<evidence type="ECO:0000313" key="8">
    <source>
        <dbReference type="EMBL" id="CAK3849077.1"/>
    </source>
</evidence>
<dbReference type="SMART" id="SM00355">
    <property type="entry name" value="ZnF_C2H2"/>
    <property type="match status" value="4"/>
</dbReference>
<dbReference type="InterPro" id="IPR013087">
    <property type="entry name" value="Znf_C2H2_type"/>
</dbReference>
<dbReference type="Proteomes" id="UP001296104">
    <property type="component" value="Unassembled WGS sequence"/>
</dbReference>
<keyword evidence="1" id="KW-0479">Metal-binding</keyword>
<name>A0AAI8YTC9_9PEZI</name>
<dbReference type="PROSITE" id="PS50157">
    <property type="entry name" value="ZINC_FINGER_C2H2_2"/>
    <property type="match status" value="1"/>
</dbReference>
<dbReference type="Pfam" id="PF00096">
    <property type="entry name" value="zf-C2H2"/>
    <property type="match status" value="1"/>
</dbReference>
<evidence type="ECO:0000313" key="9">
    <source>
        <dbReference type="Proteomes" id="UP001296104"/>
    </source>
</evidence>
<proteinExistence type="predicted"/>
<dbReference type="PROSITE" id="PS00028">
    <property type="entry name" value="ZINC_FINGER_C2H2_1"/>
    <property type="match status" value="1"/>
</dbReference>
<dbReference type="GO" id="GO:0008270">
    <property type="term" value="F:zinc ion binding"/>
    <property type="evidence" value="ECO:0007669"/>
    <property type="project" value="UniProtKB-KW"/>
</dbReference>
<feature type="region of interest" description="Disordered" evidence="6">
    <location>
        <begin position="1"/>
        <end position="43"/>
    </location>
</feature>
<keyword evidence="9" id="KW-1185">Reference proteome</keyword>
<evidence type="ECO:0000259" key="7">
    <source>
        <dbReference type="PROSITE" id="PS50157"/>
    </source>
</evidence>
<evidence type="ECO:0000256" key="1">
    <source>
        <dbReference type="ARBA" id="ARBA00022723"/>
    </source>
</evidence>
<dbReference type="InterPro" id="IPR036236">
    <property type="entry name" value="Znf_C2H2_sf"/>
</dbReference>
<dbReference type="GO" id="GO:0005634">
    <property type="term" value="C:nucleus"/>
    <property type="evidence" value="ECO:0007669"/>
    <property type="project" value="TreeGrafter"/>
</dbReference>
<feature type="domain" description="C2H2-type" evidence="7">
    <location>
        <begin position="177"/>
        <end position="206"/>
    </location>
</feature>
<dbReference type="Gene3D" id="3.30.160.60">
    <property type="entry name" value="Classic Zinc Finger"/>
    <property type="match status" value="2"/>
</dbReference>
<dbReference type="SUPFAM" id="SSF57667">
    <property type="entry name" value="beta-beta-alpha zinc fingers"/>
    <property type="match status" value="2"/>
</dbReference>
<accession>A0AAI8YTC9</accession>
<dbReference type="EMBL" id="CAVMBE010000006">
    <property type="protein sequence ID" value="CAK3849077.1"/>
    <property type="molecule type" value="Genomic_DNA"/>
</dbReference>
<evidence type="ECO:0000256" key="3">
    <source>
        <dbReference type="ARBA" id="ARBA00022771"/>
    </source>
</evidence>
<dbReference type="GO" id="GO:0000981">
    <property type="term" value="F:DNA-binding transcription factor activity, RNA polymerase II-specific"/>
    <property type="evidence" value="ECO:0007669"/>
    <property type="project" value="TreeGrafter"/>
</dbReference>
<dbReference type="GO" id="GO:0043565">
    <property type="term" value="F:sequence-specific DNA binding"/>
    <property type="evidence" value="ECO:0007669"/>
    <property type="project" value="TreeGrafter"/>
</dbReference>
<keyword evidence="4" id="KW-0862">Zinc</keyword>
<organism evidence="8 9">
    <name type="scientific">Lecanosticta acicola</name>
    <dbReference type="NCBI Taxonomy" id="111012"/>
    <lineage>
        <taxon>Eukaryota</taxon>
        <taxon>Fungi</taxon>
        <taxon>Dikarya</taxon>
        <taxon>Ascomycota</taxon>
        <taxon>Pezizomycotina</taxon>
        <taxon>Dothideomycetes</taxon>
        <taxon>Dothideomycetidae</taxon>
        <taxon>Mycosphaerellales</taxon>
        <taxon>Mycosphaerellaceae</taxon>
        <taxon>Lecanosticta</taxon>
    </lineage>
</organism>
<keyword evidence="3 5" id="KW-0863">Zinc-finger</keyword>
<dbReference type="PANTHER" id="PTHR24408">
    <property type="entry name" value="ZINC FINGER PROTEIN"/>
    <property type="match status" value="1"/>
</dbReference>
<evidence type="ECO:0000256" key="6">
    <source>
        <dbReference type="SAM" id="MobiDB-lite"/>
    </source>
</evidence>
<dbReference type="AlphaFoldDB" id="A0AAI8YTC9"/>
<comment type="caution">
    <text evidence="8">The sequence shown here is derived from an EMBL/GenBank/DDBJ whole genome shotgun (WGS) entry which is preliminary data.</text>
</comment>